<accession>A0A426YV18</accession>
<reference evidence="1 2" key="1">
    <citation type="journal article" date="2014" name="Agronomy (Basel)">
        <title>A Draft Genome Sequence for Ensete ventricosum, the Drought-Tolerant Tree Against Hunger.</title>
        <authorList>
            <person name="Harrison J."/>
            <person name="Moore K.A."/>
            <person name="Paszkiewicz K."/>
            <person name="Jones T."/>
            <person name="Grant M."/>
            <person name="Ambacheew D."/>
            <person name="Muzemil S."/>
            <person name="Studholme D.J."/>
        </authorList>
    </citation>
    <scope>NUCLEOTIDE SEQUENCE [LARGE SCALE GENOMIC DNA]</scope>
</reference>
<evidence type="ECO:0000313" key="2">
    <source>
        <dbReference type="Proteomes" id="UP000287651"/>
    </source>
</evidence>
<dbReference type="AlphaFoldDB" id="A0A426YV18"/>
<evidence type="ECO:0000313" key="1">
    <source>
        <dbReference type="EMBL" id="RRT55572.1"/>
    </source>
</evidence>
<gene>
    <name evidence="1" type="ORF">B296_00028003</name>
</gene>
<name>A0A426YV18_ENSVE</name>
<proteinExistence type="predicted"/>
<protein>
    <submittedName>
        <fullName evidence="1">Uncharacterized protein</fullName>
    </submittedName>
</protein>
<dbReference type="EMBL" id="AMZH03010025">
    <property type="protein sequence ID" value="RRT55572.1"/>
    <property type="molecule type" value="Genomic_DNA"/>
</dbReference>
<sequence length="142" mass="14908">MGCLIASPKGELLGSGESWGRLSVGCIGITPVGARGAAWGYELGCWASCKMWGMIAWSIPAITWTWCGKAGSRLRTKGVEAGVAGLPPRLVASWERHLPRGCRVLSILATSGPPSSVKILLADPSCPRSQHDVVQPARIGTT</sequence>
<comment type="caution">
    <text evidence="1">The sequence shown here is derived from an EMBL/GenBank/DDBJ whole genome shotgun (WGS) entry which is preliminary data.</text>
</comment>
<dbReference type="Proteomes" id="UP000287651">
    <property type="component" value="Unassembled WGS sequence"/>
</dbReference>
<organism evidence="1 2">
    <name type="scientific">Ensete ventricosum</name>
    <name type="common">Abyssinian banana</name>
    <name type="synonym">Musa ensete</name>
    <dbReference type="NCBI Taxonomy" id="4639"/>
    <lineage>
        <taxon>Eukaryota</taxon>
        <taxon>Viridiplantae</taxon>
        <taxon>Streptophyta</taxon>
        <taxon>Embryophyta</taxon>
        <taxon>Tracheophyta</taxon>
        <taxon>Spermatophyta</taxon>
        <taxon>Magnoliopsida</taxon>
        <taxon>Liliopsida</taxon>
        <taxon>Zingiberales</taxon>
        <taxon>Musaceae</taxon>
        <taxon>Ensete</taxon>
    </lineage>
</organism>